<comment type="caution">
    <text evidence="1">The sequence shown here is derived from an EMBL/GenBank/DDBJ whole genome shotgun (WGS) entry which is preliminary data.</text>
</comment>
<organism evidence="1 2">
    <name type="scientific">Chryseobacterium formosus</name>
    <dbReference type="NCBI Taxonomy" id="1537363"/>
    <lineage>
        <taxon>Bacteria</taxon>
        <taxon>Pseudomonadati</taxon>
        <taxon>Bacteroidota</taxon>
        <taxon>Flavobacteriia</taxon>
        <taxon>Flavobacteriales</taxon>
        <taxon>Weeksellaceae</taxon>
        <taxon>Chryseobacterium group</taxon>
        <taxon>Chryseobacterium</taxon>
    </lineage>
</organism>
<name>A0ABT3XRP3_9FLAO</name>
<sequence>MKLLLITILSSVAISAQTFPRKPLKVDSTKLPEIEKFFIVKPSDVTKIDSSIVNLYKMPVSKPKNPELYSSLKAAKRDTILQKIPNLLDRAKPPKLASK</sequence>
<proteinExistence type="predicted"/>
<gene>
    <name evidence="1" type="ORF">OF897_12840</name>
</gene>
<dbReference type="RefSeq" id="WP_267266088.1">
    <property type="nucleotide sequence ID" value="NZ_JAOVZW010000015.1"/>
</dbReference>
<dbReference type="EMBL" id="JAOVZW010000015">
    <property type="protein sequence ID" value="MCX8524800.1"/>
    <property type="molecule type" value="Genomic_DNA"/>
</dbReference>
<evidence type="ECO:0000313" key="1">
    <source>
        <dbReference type="EMBL" id="MCX8524800.1"/>
    </source>
</evidence>
<protein>
    <submittedName>
        <fullName evidence="1">Uncharacterized protein</fullName>
    </submittedName>
</protein>
<dbReference type="Proteomes" id="UP001073122">
    <property type="component" value="Unassembled WGS sequence"/>
</dbReference>
<reference evidence="1" key="1">
    <citation type="submission" date="2022-10" db="EMBL/GenBank/DDBJ databases">
        <title>Chryseobacterium sp. nov., a novel bacterial species.</title>
        <authorList>
            <person name="Cao Y."/>
        </authorList>
    </citation>
    <scope>NUCLEOTIDE SEQUENCE</scope>
    <source>
        <strain evidence="1">CCTCC AB2015118</strain>
    </source>
</reference>
<accession>A0ABT3XRP3</accession>
<keyword evidence="2" id="KW-1185">Reference proteome</keyword>
<evidence type="ECO:0000313" key="2">
    <source>
        <dbReference type="Proteomes" id="UP001073122"/>
    </source>
</evidence>